<feature type="transmembrane region" description="Helical" evidence="1">
    <location>
        <begin position="68"/>
        <end position="85"/>
    </location>
</feature>
<dbReference type="AlphaFoldDB" id="A0A401UA47"/>
<keyword evidence="1" id="KW-0472">Membrane</keyword>
<dbReference type="RefSeq" id="WP_127122401.1">
    <property type="nucleotide sequence ID" value="NZ_BHXQ01000003.1"/>
</dbReference>
<reference evidence="2 3" key="1">
    <citation type="submission" date="2018-11" db="EMBL/GenBank/DDBJ databases">
        <title>Chryseotalea sanarue gen. nov., sp., nov., a member of the family Cytophagaceae, isolated from a brackish lake in Hamamatsu Japan.</title>
        <authorList>
            <person name="Maejima Y."/>
            <person name="Iino T."/>
            <person name="Muraguchi Y."/>
            <person name="Fukuda K."/>
            <person name="Ohkuma M."/>
            <person name="Moriuchi R."/>
            <person name="Dohra H."/>
            <person name="Kimbara K."/>
            <person name="Shintani M."/>
        </authorList>
    </citation>
    <scope>NUCLEOTIDE SEQUENCE [LARGE SCALE GENOMIC DNA]</scope>
    <source>
        <strain evidence="2 3">Ys</strain>
    </source>
</reference>
<organism evidence="2 3">
    <name type="scientific">Chryseotalea sanaruensis</name>
    <dbReference type="NCBI Taxonomy" id="2482724"/>
    <lineage>
        <taxon>Bacteria</taxon>
        <taxon>Pseudomonadati</taxon>
        <taxon>Bacteroidota</taxon>
        <taxon>Cytophagia</taxon>
        <taxon>Cytophagales</taxon>
        <taxon>Chryseotaleaceae</taxon>
        <taxon>Chryseotalea</taxon>
    </lineage>
</organism>
<dbReference type="Proteomes" id="UP000288227">
    <property type="component" value="Unassembled WGS sequence"/>
</dbReference>
<evidence type="ECO:0008006" key="4">
    <source>
        <dbReference type="Google" id="ProtNLM"/>
    </source>
</evidence>
<dbReference type="OrthoDB" id="794760at2"/>
<evidence type="ECO:0000313" key="2">
    <source>
        <dbReference type="EMBL" id="GCC51751.1"/>
    </source>
</evidence>
<comment type="caution">
    <text evidence="2">The sequence shown here is derived from an EMBL/GenBank/DDBJ whole genome shotgun (WGS) entry which is preliminary data.</text>
</comment>
<keyword evidence="3" id="KW-1185">Reference proteome</keyword>
<feature type="transmembrane region" description="Helical" evidence="1">
    <location>
        <begin position="113"/>
        <end position="131"/>
    </location>
</feature>
<evidence type="ECO:0000256" key="1">
    <source>
        <dbReference type="SAM" id="Phobius"/>
    </source>
</evidence>
<gene>
    <name evidence="2" type="ORF">SanaruYs_19800</name>
</gene>
<keyword evidence="1" id="KW-0812">Transmembrane</keyword>
<keyword evidence="1" id="KW-1133">Transmembrane helix</keyword>
<dbReference type="EMBL" id="BHXQ01000003">
    <property type="protein sequence ID" value="GCC51751.1"/>
    <property type="molecule type" value="Genomic_DNA"/>
</dbReference>
<name>A0A401UA47_9BACT</name>
<feature type="transmembrane region" description="Helical" evidence="1">
    <location>
        <begin position="7"/>
        <end position="24"/>
    </location>
</feature>
<accession>A0A401UA47</accession>
<evidence type="ECO:0000313" key="3">
    <source>
        <dbReference type="Proteomes" id="UP000288227"/>
    </source>
</evidence>
<sequence length="141" mass="16042">MEKILSIGRYLFPISFLMYVGLHAGKPDVGAAFVPDYLPFPLFWNYFTMVCILLFIVSAVLGKFDRLAYTLMALYVLLMALLVHLPRAMGHELGTEMMAADLAREQELEMVNFFRNIMVIGALLGFSRFVAKDKRMSFKSS</sequence>
<protein>
    <recommendedName>
        <fullName evidence="4">DoxX family protein</fullName>
    </recommendedName>
</protein>
<proteinExistence type="predicted"/>
<feature type="transmembrane region" description="Helical" evidence="1">
    <location>
        <begin position="44"/>
        <end position="61"/>
    </location>
</feature>